<dbReference type="GO" id="GO:0004713">
    <property type="term" value="F:protein tyrosine kinase activity"/>
    <property type="evidence" value="ECO:0007669"/>
    <property type="project" value="TreeGrafter"/>
</dbReference>
<evidence type="ECO:0000256" key="6">
    <source>
        <dbReference type="SAM" id="Phobius"/>
    </source>
</evidence>
<evidence type="ECO:0000256" key="1">
    <source>
        <dbReference type="ARBA" id="ARBA00004651"/>
    </source>
</evidence>
<dbReference type="SUPFAM" id="SSF160355">
    <property type="entry name" value="Bacterial polysaccharide co-polymerase-like"/>
    <property type="match status" value="1"/>
</dbReference>
<keyword evidence="5 6" id="KW-0472">Membrane</keyword>
<comment type="caution">
    <text evidence="9">The sequence shown here is derived from an EMBL/GenBank/DDBJ whole genome shotgun (WGS) entry which is preliminary data.</text>
</comment>
<dbReference type="PANTHER" id="PTHR32309:SF13">
    <property type="entry name" value="FERRIC ENTEROBACTIN TRANSPORT PROTEIN FEPE"/>
    <property type="match status" value="1"/>
</dbReference>
<evidence type="ECO:0000256" key="4">
    <source>
        <dbReference type="ARBA" id="ARBA00022989"/>
    </source>
</evidence>
<dbReference type="Proteomes" id="UP000233526">
    <property type="component" value="Unassembled WGS sequence"/>
</dbReference>
<dbReference type="EMBL" id="LJZX01000001">
    <property type="protein sequence ID" value="PKQ83199.1"/>
    <property type="molecule type" value="Genomic_DNA"/>
</dbReference>
<dbReference type="Pfam" id="PF13807">
    <property type="entry name" value="GNVR"/>
    <property type="match status" value="1"/>
</dbReference>
<accession>A0A2N3J9G8</accession>
<feature type="transmembrane region" description="Helical" evidence="6">
    <location>
        <begin position="356"/>
        <end position="379"/>
    </location>
</feature>
<dbReference type="Pfam" id="PF02706">
    <property type="entry name" value="Wzz"/>
    <property type="match status" value="1"/>
</dbReference>
<proteinExistence type="predicted"/>
<dbReference type="PANTHER" id="PTHR32309">
    <property type="entry name" value="TYROSINE-PROTEIN KINASE"/>
    <property type="match status" value="1"/>
</dbReference>
<name>A0A2N3J9G8_AERSO</name>
<organism evidence="9 10">
    <name type="scientific">Aeromonas sobria</name>
    <dbReference type="NCBI Taxonomy" id="646"/>
    <lineage>
        <taxon>Bacteria</taxon>
        <taxon>Pseudomonadati</taxon>
        <taxon>Pseudomonadota</taxon>
        <taxon>Gammaproteobacteria</taxon>
        <taxon>Aeromonadales</taxon>
        <taxon>Aeromonadaceae</taxon>
        <taxon>Aeromonas</taxon>
    </lineage>
</organism>
<feature type="domain" description="Polysaccharide chain length determinant N-terminal" evidence="7">
    <location>
        <begin position="19"/>
        <end position="86"/>
    </location>
</feature>
<dbReference type="Gene3D" id="3.30.1890.10">
    <property type="entry name" value="FepE-like"/>
    <property type="match status" value="1"/>
</dbReference>
<dbReference type="GO" id="GO:0005886">
    <property type="term" value="C:plasma membrane"/>
    <property type="evidence" value="ECO:0007669"/>
    <property type="project" value="UniProtKB-SubCell"/>
</dbReference>
<evidence type="ECO:0000313" key="9">
    <source>
        <dbReference type="EMBL" id="PKQ83199.1"/>
    </source>
</evidence>
<protein>
    <submittedName>
        <fullName evidence="9">O-antigen chain length regulator</fullName>
    </submittedName>
</protein>
<evidence type="ECO:0000256" key="5">
    <source>
        <dbReference type="ARBA" id="ARBA00023136"/>
    </source>
</evidence>
<dbReference type="RefSeq" id="WP_101315490.1">
    <property type="nucleotide sequence ID" value="NZ_CAWNSS010000001.1"/>
</dbReference>
<gene>
    <name evidence="9" type="ORF">AOX56_01375</name>
</gene>
<keyword evidence="3 6" id="KW-0812">Transmembrane</keyword>
<feature type="domain" description="Tyrosine-protein kinase G-rich" evidence="8">
    <location>
        <begin position="320"/>
        <end position="378"/>
    </location>
</feature>
<dbReference type="InterPro" id="IPR032807">
    <property type="entry name" value="GNVR"/>
</dbReference>
<dbReference type="AlphaFoldDB" id="A0A2N3J9G8"/>
<evidence type="ECO:0000313" key="10">
    <source>
        <dbReference type="Proteomes" id="UP000233526"/>
    </source>
</evidence>
<reference evidence="9 10" key="1">
    <citation type="journal article" date="2017" name="Front. Microbiol.">
        <title>Strong Genomic and Phenotypic Heterogeneity in the Aeromonas sobria Species Complex.</title>
        <authorList>
            <person name="Gauthier J."/>
            <person name="Vincent A.T."/>
            <person name="Charette S.J."/>
            <person name="Derome N."/>
        </authorList>
    </citation>
    <scope>NUCLEOTIDE SEQUENCE [LARGE SCALE GENOMIC DNA]</scope>
    <source>
        <strain evidence="9 10">JF2635</strain>
    </source>
</reference>
<feature type="transmembrane region" description="Helical" evidence="6">
    <location>
        <begin position="35"/>
        <end position="53"/>
    </location>
</feature>
<comment type="subcellular location">
    <subcellularLocation>
        <location evidence="1">Cell membrane</location>
        <topology evidence="1">Multi-pass membrane protein</topology>
    </subcellularLocation>
</comment>
<evidence type="ECO:0000259" key="8">
    <source>
        <dbReference type="Pfam" id="PF13807"/>
    </source>
</evidence>
<dbReference type="InterPro" id="IPR050445">
    <property type="entry name" value="Bact_polysacc_biosynth/exp"/>
</dbReference>
<evidence type="ECO:0000259" key="7">
    <source>
        <dbReference type="Pfam" id="PF02706"/>
    </source>
</evidence>
<keyword evidence="4 6" id="KW-1133">Transmembrane helix</keyword>
<sequence>MSEKTPVIPNQWVQAPASDEIDLRELVLVLWRQKLLILSVTLLFAIAGIGYAMTARQVWTSQAIISKPSISQVAALQLAVNQIQEIFTENAKVNPQISIDINDSANANKYNSNGAISSEYVFSSLEQRAIYQSFISAFNSMDNKRAFLMQEEIYAAELERIKMSNNHSESAPISSLADAISAKYNDNTSQDITLSYSAETPDIALQRLVKYIAFVQQKQLKIKSAELLSIWENKIKTLTTKYEGMKADTLLKRQEELQRVRYSLRISKAAGVDAPLERMDSQEIFNIQLGSKGLAEKLNILEQITDPVLLNPDLGKIRLQLSSLKSLNLQDVKFNSFNMINSPEKPFTRDKPKRPLIVVLATLLGGMLGVAIVLVRHAFRRPEEA</sequence>
<keyword evidence="2" id="KW-1003">Cell membrane</keyword>
<dbReference type="InterPro" id="IPR003856">
    <property type="entry name" value="LPS_length_determ_N"/>
</dbReference>
<evidence type="ECO:0000256" key="2">
    <source>
        <dbReference type="ARBA" id="ARBA00022475"/>
    </source>
</evidence>
<evidence type="ECO:0000256" key="3">
    <source>
        <dbReference type="ARBA" id="ARBA00022692"/>
    </source>
</evidence>